<name>A0AAV3ZZT3_9GAST</name>
<evidence type="ECO:0000313" key="3">
    <source>
        <dbReference type="Proteomes" id="UP000735302"/>
    </source>
</evidence>
<reference evidence="2 3" key="1">
    <citation type="journal article" date="2021" name="Elife">
        <title>Chloroplast acquisition without the gene transfer in kleptoplastic sea slugs, Plakobranchus ocellatus.</title>
        <authorList>
            <person name="Maeda T."/>
            <person name="Takahashi S."/>
            <person name="Yoshida T."/>
            <person name="Shimamura S."/>
            <person name="Takaki Y."/>
            <person name="Nagai Y."/>
            <person name="Toyoda A."/>
            <person name="Suzuki Y."/>
            <person name="Arimoto A."/>
            <person name="Ishii H."/>
            <person name="Satoh N."/>
            <person name="Nishiyama T."/>
            <person name="Hasebe M."/>
            <person name="Maruyama T."/>
            <person name="Minagawa J."/>
            <person name="Obokata J."/>
            <person name="Shigenobu S."/>
        </authorList>
    </citation>
    <scope>NUCLEOTIDE SEQUENCE [LARGE SCALE GENOMIC DNA]</scope>
</reference>
<keyword evidence="3" id="KW-1185">Reference proteome</keyword>
<feature type="chain" id="PRO_5043921088" evidence="1">
    <location>
        <begin position="26"/>
        <end position="199"/>
    </location>
</feature>
<protein>
    <submittedName>
        <fullName evidence="2">Uncharacterized protein</fullName>
    </submittedName>
</protein>
<sequence length="199" mass="22614">MFSSVVQVLSVAILLLLCAPFSSWAAINLEHDCAQSAGSDRLIVSKGVLGQVKPYLELCWDVEKVVACWEKKVRVESSLSNGYAIGSNGTFPDPKDIRRAYYIFCAQKFLTVEEDFTDVMEERWCDYDAIQRSCEDSVSAGERRRLSEAKGATKRLDWLRQLTCEAMHKVLACKRFRYSMNCLSEWETIMDMELAKLGP</sequence>
<proteinExistence type="predicted"/>
<dbReference type="AlphaFoldDB" id="A0AAV3ZZT3"/>
<dbReference type="EMBL" id="BLXT01003136">
    <property type="protein sequence ID" value="GFO00695.1"/>
    <property type="molecule type" value="Genomic_DNA"/>
</dbReference>
<evidence type="ECO:0000256" key="1">
    <source>
        <dbReference type="SAM" id="SignalP"/>
    </source>
</evidence>
<dbReference type="Proteomes" id="UP000735302">
    <property type="component" value="Unassembled WGS sequence"/>
</dbReference>
<organism evidence="2 3">
    <name type="scientific">Plakobranchus ocellatus</name>
    <dbReference type="NCBI Taxonomy" id="259542"/>
    <lineage>
        <taxon>Eukaryota</taxon>
        <taxon>Metazoa</taxon>
        <taxon>Spiralia</taxon>
        <taxon>Lophotrochozoa</taxon>
        <taxon>Mollusca</taxon>
        <taxon>Gastropoda</taxon>
        <taxon>Heterobranchia</taxon>
        <taxon>Euthyneura</taxon>
        <taxon>Panpulmonata</taxon>
        <taxon>Sacoglossa</taxon>
        <taxon>Placobranchoidea</taxon>
        <taxon>Plakobranchidae</taxon>
        <taxon>Plakobranchus</taxon>
    </lineage>
</organism>
<gene>
    <name evidence="2" type="ORF">PoB_002720000</name>
</gene>
<accession>A0AAV3ZZT3</accession>
<evidence type="ECO:0000313" key="2">
    <source>
        <dbReference type="EMBL" id="GFO00695.1"/>
    </source>
</evidence>
<feature type="signal peptide" evidence="1">
    <location>
        <begin position="1"/>
        <end position="25"/>
    </location>
</feature>
<comment type="caution">
    <text evidence="2">The sequence shown here is derived from an EMBL/GenBank/DDBJ whole genome shotgun (WGS) entry which is preliminary data.</text>
</comment>
<keyword evidence="1" id="KW-0732">Signal</keyword>